<reference evidence="1 2" key="1">
    <citation type="submission" date="2020-08" db="EMBL/GenBank/DDBJ databases">
        <title>Bridging the membrane lipid divide: bacteria of the FCB group superphylum have the potential to synthesize archaeal ether lipids.</title>
        <authorList>
            <person name="Villanueva L."/>
            <person name="Von Meijenfeldt F.A.B."/>
            <person name="Westbye A.B."/>
            <person name="Yadav S."/>
            <person name="Hopmans E.C."/>
            <person name="Dutilh B.E."/>
            <person name="Sinninghe Damste J.S."/>
        </authorList>
    </citation>
    <scope>NUCLEOTIDE SEQUENCE [LARGE SCALE GENOMIC DNA]</scope>
    <source>
        <strain evidence="1">NIOZ-UU27</strain>
    </source>
</reference>
<name>A0A8J6N042_9DELT</name>
<evidence type="ECO:0000313" key="1">
    <source>
        <dbReference type="EMBL" id="MBC8177810.1"/>
    </source>
</evidence>
<gene>
    <name evidence="1" type="ORF">H8E19_10435</name>
</gene>
<organism evidence="1 2">
    <name type="scientific">Candidatus Desulfacyla euxinica</name>
    <dbReference type="NCBI Taxonomy" id="2841693"/>
    <lineage>
        <taxon>Bacteria</taxon>
        <taxon>Deltaproteobacteria</taxon>
        <taxon>Candidatus Desulfacyla</taxon>
    </lineage>
</organism>
<accession>A0A8J6N042</accession>
<dbReference type="Gene3D" id="3.30.70.920">
    <property type="match status" value="1"/>
</dbReference>
<sequence length="77" mass="8802">MAIAGLLVHTLEEHLEDVEKQIKGMPEMTTYGKHQDQYVVVVAEAPSDQMEERVDHIKELEGVLTIYTTYVTIEDEI</sequence>
<proteinExistence type="predicted"/>
<dbReference type="EMBL" id="JACNJD010000237">
    <property type="protein sequence ID" value="MBC8177810.1"/>
    <property type="molecule type" value="Genomic_DNA"/>
</dbReference>
<dbReference type="AlphaFoldDB" id="A0A8J6N042"/>
<dbReference type="InterPro" id="IPR005623">
    <property type="entry name" value="Chaperone_NapD_NO3_reduct"/>
</dbReference>
<comment type="caution">
    <text evidence="1">The sequence shown here is derived from an EMBL/GenBank/DDBJ whole genome shotgun (WGS) entry which is preliminary data.</text>
</comment>
<dbReference type="Pfam" id="PF03927">
    <property type="entry name" value="NapD"/>
    <property type="match status" value="1"/>
</dbReference>
<protein>
    <submittedName>
        <fullName evidence="1">Chaperone NapD</fullName>
    </submittedName>
</protein>
<evidence type="ECO:0000313" key="2">
    <source>
        <dbReference type="Proteomes" id="UP000650524"/>
    </source>
</evidence>
<dbReference type="Proteomes" id="UP000650524">
    <property type="component" value="Unassembled WGS sequence"/>
</dbReference>